<reference evidence="1 2" key="1">
    <citation type="submission" date="2020-08" db="EMBL/GenBank/DDBJ databases">
        <title>Genomic Encyclopedia of Archaeal and Bacterial Type Strains, Phase II (KMG-II): from individual species to whole genera.</title>
        <authorList>
            <person name="Goeker M."/>
        </authorList>
    </citation>
    <scope>NUCLEOTIDE SEQUENCE [LARGE SCALE GENOMIC DNA]</scope>
    <source>
        <strain evidence="1 2">DSM 23288</strain>
    </source>
</reference>
<dbReference type="RefSeq" id="WP_183343898.1">
    <property type="nucleotide sequence ID" value="NZ_JACHNU010000006.1"/>
</dbReference>
<keyword evidence="1" id="KW-0418">Kinase</keyword>
<comment type="caution">
    <text evidence="1">The sequence shown here is derived from an EMBL/GenBank/DDBJ whole genome shotgun (WGS) entry which is preliminary data.</text>
</comment>
<protein>
    <submittedName>
        <fullName evidence="1">Signal transduction histidine kinase</fullName>
    </submittedName>
</protein>
<dbReference type="GO" id="GO:0016301">
    <property type="term" value="F:kinase activity"/>
    <property type="evidence" value="ECO:0007669"/>
    <property type="project" value="UniProtKB-KW"/>
</dbReference>
<evidence type="ECO:0000313" key="1">
    <source>
        <dbReference type="EMBL" id="MBB4664128.1"/>
    </source>
</evidence>
<proteinExistence type="predicted"/>
<evidence type="ECO:0000313" key="2">
    <source>
        <dbReference type="Proteomes" id="UP000585272"/>
    </source>
</evidence>
<name>A0A840IJM2_9ACTN</name>
<accession>A0A840IJM2</accession>
<dbReference type="EMBL" id="JACHNU010000006">
    <property type="protein sequence ID" value="MBB4664128.1"/>
    <property type="molecule type" value="Genomic_DNA"/>
</dbReference>
<sequence>MTTFAADHDTDRQLRELDDRMRTAWEDYRSSISELAGPEYEDAELISWERLQHELHELDTERQRLVGAAAGDAGGNTSV</sequence>
<keyword evidence="1" id="KW-0808">Transferase</keyword>
<keyword evidence="2" id="KW-1185">Reference proteome</keyword>
<dbReference type="AlphaFoldDB" id="A0A840IJM2"/>
<organism evidence="1 2">
    <name type="scientific">Conexibacter arvalis</name>
    <dbReference type="NCBI Taxonomy" id="912552"/>
    <lineage>
        <taxon>Bacteria</taxon>
        <taxon>Bacillati</taxon>
        <taxon>Actinomycetota</taxon>
        <taxon>Thermoleophilia</taxon>
        <taxon>Solirubrobacterales</taxon>
        <taxon>Conexibacteraceae</taxon>
        <taxon>Conexibacter</taxon>
    </lineage>
</organism>
<dbReference type="Proteomes" id="UP000585272">
    <property type="component" value="Unassembled WGS sequence"/>
</dbReference>
<gene>
    <name evidence="1" type="ORF">BDZ31_003731</name>
</gene>